<keyword evidence="2" id="KW-0812">Transmembrane</keyword>
<dbReference type="Pfam" id="PF03334">
    <property type="entry name" value="PhaG_MnhG_YufB"/>
    <property type="match status" value="1"/>
</dbReference>
<reference evidence="4" key="1">
    <citation type="journal article" date="2019" name="Int. J. Syst. Evol. Microbiol.">
        <title>The Global Catalogue of Microorganisms (GCM) 10K type strain sequencing project: providing services to taxonomists for standard genome sequencing and annotation.</title>
        <authorList>
            <consortium name="The Broad Institute Genomics Platform"/>
            <consortium name="The Broad Institute Genome Sequencing Center for Infectious Disease"/>
            <person name="Wu L."/>
            <person name="Ma J."/>
        </authorList>
    </citation>
    <scope>NUCLEOTIDE SEQUENCE [LARGE SCALE GENOMIC DNA]</scope>
    <source>
        <strain evidence="4">KCTC 42964</strain>
    </source>
</reference>
<feature type="transmembrane region" description="Helical" evidence="2">
    <location>
        <begin position="12"/>
        <end position="36"/>
    </location>
</feature>
<dbReference type="Proteomes" id="UP001595528">
    <property type="component" value="Unassembled WGS sequence"/>
</dbReference>
<evidence type="ECO:0000256" key="1">
    <source>
        <dbReference type="SAM" id="MobiDB-lite"/>
    </source>
</evidence>
<dbReference type="InterPro" id="IPR005133">
    <property type="entry name" value="PhaG_MnhG_YufB"/>
</dbReference>
<feature type="transmembrane region" description="Helical" evidence="2">
    <location>
        <begin position="74"/>
        <end position="96"/>
    </location>
</feature>
<comment type="caution">
    <text evidence="3">The sequence shown here is derived from an EMBL/GenBank/DDBJ whole genome shotgun (WGS) entry which is preliminary data.</text>
</comment>
<keyword evidence="2" id="KW-1133">Transmembrane helix</keyword>
<accession>A0ABV7KV24</accession>
<dbReference type="NCBIfam" id="TIGR01300">
    <property type="entry name" value="CPA3_mnhG_phaG"/>
    <property type="match status" value="1"/>
</dbReference>
<keyword evidence="2" id="KW-0472">Membrane</keyword>
<evidence type="ECO:0000313" key="4">
    <source>
        <dbReference type="Proteomes" id="UP001595528"/>
    </source>
</evidence>
<evidence type="ECO:0000313" key="3">
    <source>
        <dbReference type="EMBL" id="MFC3226144.1"/>
    </source>
</evidence>
<protein>
    <submittedName>
        <fullName evidence="3">Monovalent cation/H(+) antiporter subunit G</fullName>
    </submittedName>
</protein>
<feature type="transmembrane region" description="Helical" evidence="2">
    <location>
        <begin position="48"/>
        <end position="68"/>
    </location>
</feature>
<dbReference type="PANTHER" id="PTHR34703:SF1">
    <property type="entry name" value="ANTIPORTER SUBUNIT MNHG2-RELATED"/>
    <property type="match status" value="1"/>
</dbReference>
<keyword evidence="4" id="KW-1185">Reference proteome</keyword>
<sequence>MTGAESGDWIAQILHIVSWFLLVGGALVCLIGAIGMHRMPDLYTRMHAVSVIDGLGAGMLLIGMALQVGFTLDALKLLVVLALLLFASPIAAHALARGALHRGVRPLLDREDKATRTVLARLVDKPPAAHADGLHREEAPAETVGDAAAGSRTAEATGGDSGKAGR</sequence>
<dbReference type="RefSeq" id="WP_379897948.1">
    <property type="nucleotide sequence ID" value="NZ_JBHRTR010000007.1"/>
</dbReference>
<gene>
    <name evidence="3" type="primary">mnhG</name>
    <name evidence="3" type="ORF">ACFOGJ_02830</name>
</gene>
<organism evidence="3 4">
    <name type="scientific">Marinibaculum pumilum</name>
    <dbReference type="NCBI Taxonomy" id="1766165"/>
    <lineage>
        <taxon>Bacteria</taxon>
        <taxon>Pseudomonadati</taxon>
        <taxon>Pseudomonadota</taxon>
        <taxon>Alphaproteobacteria</taxon>
        <taxon>Rhodospirillales</taxon>
        <taxon>Rhodospirillaceae</taxon>
        <taxon>Marinibaculum</taxon>
    </lineage>
</organism>
<feature type="region of interest" description="Disordered" evidence="1">
    <location>
        <begin position="127"/>
        <end position="166"/>
    </location>
</feature>
<name>A0ABV7KV24_9PROT</name>
<proteinExistence type="predicted"/>
<dbReference type="PANTHER" id="PTHR34703">
    <property type="entry name" value="ANTIPORTER SUBUNIT MNHG2-RELATED"/>
    <property type="match status" value="1"/>
</dbReference>
<evidence type="ECO:0000256" key="2">
    <source>
        <dbReference type="SAM" id="Phobius"/>
    </source>
</evidence>
<dbReference type="EMBL" id="JBHRTR010000007">
    <property type="protein sequence ID" value="MFC3226144.1"/>
    <property type="molecule type" value="Genomic_DNA"/>
</dbReference>